<feature type="region of interest" description="Disordered" evidence="1">
    <location>
        <begin position="71"/>
        <end position="90"/>
    </location>
</feature>
<dbReference type="RefSeq" id="WP_382390243.1">
    <property type="nucleotide sequence ID" value="NZ_JBHTCQ010000001.1"/>
</dbReference>
<dbReference type="Proteomes" id="UP001596455">
    <property type="component" value="Unassembled WGS sequence"/>
</dbReference>
<keyword evidence="3" id="KW-1185">Reference proteome</keyword>
<comment type="caution">
    <text evidence="2">The sequence shown here is derived from an EMBL/GenBank/DDBJ whole genome shotgun (WGS) entry which is preliminary data.</text>
</comment>
<dbReference type="Gene3D" id="2.20.110.10">
    <property type="entry name" value="Histone H3 K4-specific methyltransferase SET7/9 N-terminal domain"/>
    <property type="match status" value="1"/>
</dbReference>
<sequence length="90" mass="10104">MPSEQRTEHVEHHRGGTVCARGYLIGDVLDGYWEWYRTDGTLKRSGYFDRGERVGEWITYDKHGAPYKVTDLGAGEAPSSGVARSSRGRT</sequence>
<name>A0ABW2Q274_9MICO</name>
<evidence type="ECO:0000313" key="3">
    <source>
        <dbReference type="Proteomes" id="UP001596455"/>
    </source>
</evidence>
<organism evidence="2 3">
    <name type="scientific">Georgenia alba</name>
    <dbReference type="NCBI Taxonomy" id="2233858"/>
    <lineage>
        <taxon>Bacteria</taxon>
        <taxon>Bacillati</taxon>
        <taxon>Actinomycetota</taxon>
        <taxon>Actinomycetes</taxon>
        <taxon>Micrococcales</taxon>
        <taxon>Bogoriellaceae</taxon>
        <taxon>Georgenia</taxon>
    </lineage>
</organism>
<proteinExistence type="predicted"/>
<protein>
    <submittedName>
        <fullName evidence="2">Toxin-antitoxin system YwqK family antitoxin</fullName>
    </submittedName>
</protein>
<reference evidence="3" key="1">
    <citation type="journal article" date="2019" name="Int. J. Syst. Evol. Microbiol.">
        <title>The Global Catalogue of Microorganisms (GCM) 10K type strain sequencing project: providing services to taxonomists for standard genome sequencing and annotation.</title>
        <authorList>
            <consortium name="The Broad Institute Genomics Platform"/>
            <consortium name="The Broad Institute Genome Sequencing Center for Infectious Disease"/>
            <person name="Wu L."/>
            <person name="Ma J."/>
        </authorList>
    </citation>
    <scope>NUCLEOTIDE SEQUENCE [LARGE SCALE GENOMIC DNA]</scope>
    <source>
        <strain evidence="3">JCM 1490</strain>
    </source>
</reference>
<evidence type="ECO:0000256" key="1">
    <source>
        <dbReference type="SAM" id="MobiDB-lite"/>
    </source>
</evidence>
<accession>A0ABW2Q274</accession>
<gene>
    <name evidence="2" type="ORF">ACFQQL_00740</name>
</gene>
<dbReference type="EMBL" id="JBHTCQ010000001">
    <property type="protein sequence ID" value="MFC7403616.1"/>
    <property type="molecule type" value="Genomic_DNA"/>
</dbReference>
<evidence type="ECO:0000313" key="2">
    <source>
        <dbReference type="EMBL" id="MFC7403616.1"/>
    </source>
</evidence>
<dbReference type="SUPFAM" id="SSF82185">
    <property type="entry name" value="Histone H3 K4-specific methyltransferase SET7/9 N-terminal domain"/>
    <property type="match status" value="1"/>
</dbReference>